<dbReference type="PROSITE" id="PS00503">
    <property type="entry name" value="PECTINESTERASE_2"/>
    <property type="match status" value="1"/>
</dbReference>
<evidence type="ECO:0000256" key="1">
    <source>
        <dbReference type="ARBA" id="ARBA00008891"/>
    </source>
</evidence>
<comment type="similarity">
    <text evidence="1">Belongs to the pectinesterase family.</text>
</comment>
<comment type="pathway">
    <text evidence="5">Glycan metabolism; pectin degradation; 2-dehydro-3-deoxy-D-gluconate from pectin: step 1/5.</text>
</comment>
<gene>
    <name evidence="7" type="ORF">GWC95_18085</name>
</gene>
<evidence type="ECO:0000256" key="5">
    <source>
        <dbReference type="RuleBase" id="RU000589"/>
    </source>
</evidence>
<comment type="catalytic activity">
    <reaction evidence="5">
        <text>[(1-&gt;4)-alpha-D-galacturonosyl methyl ester](n) + n H2O = [(1-&gt;4)-alpha-D-galacturonosyl](n) + n methanol + n H(+)</text>
        <dbReference type="Rhea" id="RHEA:22380"/>
        <dbReference type="Rhea" id="RHEA-COMP:14570"/>
        <dbReference type="Rhea" id="RHEA-COMP:14573"/>
        <dbReference type="ChEBI" id="CHEBI:15377"/>
        <dbReference type="ChEBI" id="CHEBI:15378"/>
        <dbReference type="ChEBI" id="CHEBI:17790"/>
        <dbReference type="ChEBI" id="CHEBI:140522"/>
        <dbReference type="ChEBI" id="CHEBI:140523"/>
        <dbReference type="EC" id="3.1.1.11"/>
    </reaction>
</comment>
<dbReference type="RefSeq" id="WP_161820106.1">
    <property type="nucleotide sequence ID" value="NZ_JAACJS010000015.1"/>
</dbReference>
<evidence type="ECO:0000256" key="4">
    <source>
        <dbReference type="PROSITE-ProRule" id="PRU10040"/>
    </source>
</evidence>
<dbReference type="SUPFAM" id="SSF51126">
    <property type="entry name" value="Pectin lyase-like"/>
    <property type="match status" value="1"/>
</dbReference>
<dbReference type="InterPro" id="IPR011050">
    <property type="entry name" value="Pectin_lyase_fold/virulence"/>
</dbReference>
<dbReference type="Pfam" id="PF01095">
    <property type="entry name" value="Pectinesterase"/>
    <property type="match status" value="1"/>
</dbReference>
<dbReference type="InterPro" id="IPR033131">
    <property type="entry name" value="Pectinesterase_Asp_AS"/>
</dbReference>
<dbReference type="PROSITE" id="PS00800">
    <property type="entry name" value="PECTINESTERASE_1"/>
    <property type="match status" value="1"/>
</dbReference>
<name>A0ABW9ZXE6_9BACT</name>
<keyword evidence="8" id="KW-1185">Reference proteome</keyword>
<organism evidence="7 8">
    <name type="scientific">Sediminibacterium roseum</name>
    <dbReference type="NCBI Taxonomy" id="1978412"/>
    <lineage>
        <taxon>Bacteria</taxon>
        <taxon>Pseudomonadati</taxon>
        <taxon>Bacteroidota</taxon>
        <taxon>Chitinophagia</taxon>
        <taxon>Chitinophagales</taxon>
        <taxon>Chitinophagaceae</taxon>
        <taxon>Sediminibacterium</taxon>
    </lineage>
</organism>
<evidence type="ECO:0000259" key="6">
    <source>
        <dbReference type="Pfam" id="PF01095"/>
    </source>
</evidence>
<dbReference type="Proteomes" id="UP000753802">
    <property type="component" value="Unassembled WGS sequence"/>
</dbReference>
<dbReference type="EMBL" id="JAACJS010000015">
    <property type="protein sequence ID" value="NCI51839.1"/>
    <property type="molecule type" value="Genomic_DNA"/>
</dbReference>
<sequence>MKKTIFFFLFLLCSFVSVCAQTGNPQQYKYVFTVAKDGSGDYRYIQDAIDAMRVFPLAPITLYIKNGVYNEKIELPENNTDVVFIGESVEKTIISFNDYSGRGKLTTFTSYTAKISGNRFTAQNITFANTAGAVGQAVALYVDADKAVFVNCRFLGNQDTIYTGGESSRQYFKNCYIEGTTDFIFGPATALFEACTIRCKTNSYITAASTTPGKAFGYVFKDCEIKVDSQVTKMMLGRPWRAHAKTVFLNCTMPAQIAPQGWDNWGNPDNEKTVFYAEYKNTGPGANTSQRAKWIKQLSDDEAVKYTKENIFGAPRLDASDWAKEIKDRKFEWPAK</sequence>
<dbReference type="Gene3D" id="2.160.20.10">
    <property type="entry name" value="Single-stranded right-handed beta-helix, Pectin lyase-like"/>
    <property type="match status" value="1"/>
</dbReference>
<dbReference type="InterPro" id="IPR012334">
    <property type="entry name" value="Pectin_lyas_fold"/>
</dbReference>
<evidence type="ECO:0000256" key="3">
    <source>
        <dbReference type="ARBA" id="ARBA00023085"/>
    </source>
</evidence>
<evidence type="ECO:0000256" key="2">
    <source>
        <dbReference type="ARBA" id="ARBA00022801"/>
    </source>
</evidence>
<dbReference type="InterPro" id="IPR018040">
    <property type="entry name" value="Pectinesterase_Tyr_AS"/>
</dbReference>
<comment type="caution">
    <text evidence="7">The sequence shown here is derived from an EMBL/GenBank/DDBJ whole genome shotgun (WGS) entry which is preliminary data.</text>
</comment>
<dbReference type="InterPro" id="IPR000070">
    <property type="entry name" value="Pectinesterase_cat"/>
</dbReference>
<protein>
    <recommendedName>
        <fullName evidence="5">Pectinesterase</fullName>
        <ecNumber evidence="5">3.1.1.11</ecNumber>
    </recommendedName>
</protein>
<feature type="active site" evidence="4">
    <location>
        <position position="182"/>
    </location>
</feature>
<proteinExistence type="inferred from homology"/>
<dbReference type="PANTHER" id="PTHR31321">
    <property type="entry name" value="ACYL-COA THIOESTER HYDROLASE YBHC-RELATED"/>
    <property type="match status" value="1"/>
</dbReference>
<keyword evidence="2 5" id="KW-0378">Hydrolase</keyword>
<dbReference type="EC" id="3.1.1.11" evidence="5"/>
<feature type="signal peptide" evidence="5">
    <location>
        <begin position="1"/>
        <end position="20"/>
    </location>
</feature>
<accession>A0ABW9ZXE6</accession>
<evidence type="ECO:0000313" key="8">
    <source>
        <dbReference type="Proteomes" id="UP000753802"/>
    </source>
</evidence>
<feature type="chain" id="PRO_5044973579" description="Pectinesterase" evidence="5">
    <location>
        <begin position="21"/>
        <end position="336"/>
    </location>
</feature>
<evidence type="ECO:0000313" key="7">
    <source>
        <dbReference type="EMBL" id="NCI51839.1"/>
    </source>
</evidence>
<dbReference type="PANTHER" id="PTHR31321:SF57">
    <property type="entry name" value="PECTINESTERASE 53-RELATED"/>
    <property type="match status" value="1"/>
</dbReference>
<feature type="domain" description="Pectinesterase catalytic" evidence="6">
    <location>
        <begin position="33"/>
        <end position="311"/>
    </location>
</feature>
<keyword evidence="3 5" id="KW-0063">Aspartyl esterase</keyword>
<reference evidence="7 8" key="1">
    <citation type="submission" date="2020-01" db="EMBL/GenBank/DDBJ databases">
        <title>Genome analysis.</title>
        <authorList>
            <person name="Wu S."/>
            <person name="Wang G."/>
        </authorList>
    </citation>
    <scope>NUCLEOTIDE SEQUENCE [LARGE SCALE GENOMIC DNA]</scope>
    <source>
        <strain evidence="7 8">SYL130</strain>
    </source>
</reference>
<keyword evidence="5" id="KW-0732">Signal</keyword>